<evidence type="ECO:0000256" key="1">
    <source>
        <dbReference type="ARBA" id="ARBA00023015"/>
    </source>
</evidence>
<feature type="compositionally biased region" description="Polar residues" evidence="4">
    <location>
        <begin position="326"/>
        <end position="336"/>
    </location>
</feature>
<dbReference type="SMART" id="SM00065">
    <property type="entry name" value="GAF"/>
    <property type="match status" value="1"/>
</dbReference>
<dbReference type="SUPFAM" id="SSF55781">
    <property type="entry name" value="GAF domain-like"/>
    <property type="match status" value="1"/>
</dbReference>
<reference evidence="6 7" key="1">
    <citation type="submission" date="2020-01" db="EMBL/GenBank/DDBJ databases">
        <title>Investigation of new actinobacteria for the biodesulphurisation of diesel fuel.</title>
        <authorList>
            <person name="Athi Narayanan S.M."/>
        </authorList>
    </citation>
    <scope>NUCLEOTIDE SEQUENCE [LARGE SCALE GENOMIC DNA]</scope>
    <source>
        <strain evidence="6 7">213E</strain>
    </source>
</reference>
<dbReference type="InterPro" id="IPR000792">
    <property type="entry name" value="Tscrpt_reg_LuxR_C"/>
</dbReference>
<evidence type="ECO:0000259" key="5">
    <source>
        <dbReference type="PROSITE" id="PS50043"/>
    </source>
</evidence>
<dbReference type="AlphaFoldDB" id="A0A7K3LM49"/>
<keyword evidence="3" id="KW-0804">Transcription</keyword>
<dbReference type="Gene3D" id="1.10.10.10">
    <property type="entry name" value="Winged helix-like DNA-binding domain superfamily/Winged helix DNA-binding domain"/>
    <property type="match status" value="1"/>
</dbReference>
<keyword evidence="1" id="KW-0805">Transcription regulation</keyword>
<dbReference type="Pfam" id="PF01590">
    <property type="entry name" value="GAF"/>
    <property type="match status" value="1"/>
</dbReference>
<gene>
    <name evidence="6" type="ORF">GYA93_05925</name>
</gene>
<evidence type="ECO:0000256" key="4">
    <source>
        <dbReference type="SAM" id="MobiDB-lite"/>
    </source>
</evidence>
<protein>
    <submittedName>
        <fullName evidence="6">GAF domain-containing protein</fullName>
    </submittedName>
</protein>
<evidence type="ECO:0000256" key="2">
    <source>
        <dbReference type="ARBA" id="ARBA00023125"/>
    </source>
</evidence>
<evidence type="ECO:0000313" key="7">
    <source>
        <dbReference type="Proteomes" id="UP000466307"/>
    </source>
</evidence>
<dbReference type="EMBL" id="JAADZU010000013">
    <property type="protein sequence ID" value="NDK89121.1"/>
    <property type="molecule type" value="Genomic_DNA"/>
</dbReference>
<dbReference type="InterPro" id="IPR003018">
    <property type="entry name" value="GAF"/>
</dbReference>
<dbReference type="CDD" id="cd06170">
    <property type="entry name" value="LuxR_C_like"/>
    <property type="match status" value="1"/>
</dbReference>
<accession>A0A7K3LM49</accession>
<dbReference type="GO" id="GO:0006355">
    <property type="term" value="P:regulation of DNA-templated transcription"/>
    <property type="evidence" value="ECO:0007669"/>
    <property type="project" value="InterPro"/>
</dbReference>
<dbReference type="PANTHER" id="PTHR44688">
    <property type="entry name" value="DNA-BINDING TRANSCRIPTIONAL ACTIVATOR DEVR_DOSR"/>
    <property type="match status" value="1"/>
</dbReference>
<organism evidence="6 7">
    <name type="scientific">Gordonia desulfuricans</name>
    <dbReference type="NCBI Taxonomy" id="89051"/>
    <lineage>
        <taxon>Bacteria</taxon>
        <taxon>Bacillati</taxon>
        <taxon>Actinomycetota</taxon>
        <taxon>Actinomycetes</taxon>
        <taxon>Mycobacteriales</taxon>
        <taxon>Gordoniaceae</taxon>
        <taxon>Gordonia</taxon>
    </lineage>
</organism>
<keyword evidence="2" id="KW-0238">DNA-binding</keyword>
<dbReference type="InterPro" id="IPR029016">
    <property type="entry name" value="GAF-like_dom_sf"/>
</dbReference>
<evidence type="ECO:0000313" key="6">
    <source>
        <dbReference type="EMBL" id="NDK89121.1"/>
    </source>
</evidence>
<name>A0A7K3LM49_9ACTN</name>
<dbReference type="SMART" id="SM00421">
    <property type="entry name" value="HTH_LUXR"/>
    <property type="match status" value="1"/>
</dbReference>
<evidence type="ECO:0000256" key="3">
    <source>
        <dbReference type="ARBA" id="ARBA00023163"/>
    </source>
</evidence>
<dbReference type="Proteomes" id="UP000466307">
    <property type="component" value="Unassembled WGS sequence"/>
</dbReference>
<dbReference type="InterPro" id="IPR036388">
    <property type="entry name" value="WH-like_DNA-bd_sf"/>
</dbReference>
<dbReference type="GO" id="GO:0003677">
    <property type="term" value="F:DNA binding"/>
    <property type="evidence" value="ECO:0007669"/>
    <property type="project" value="UniProtKB-KW"/>
</dbReference>
<dbReference type="PROSITE" id="PS50043">
    <property type="entry name" value="HTH_LUXR_2"/>
    <property type="match status" value="1"/>
</dbReference>
<feature type="region of interest" description="Disordered" evidence="4">
    <location>
        <begin position="291"/>
        <end position="336"/>
    </location>
</feature>
<dbReference type="PRINTS" id="PR00038">
    <property type="entry name" value="HTHLUXR"/>
</dbReference>
<dbReference type="Pfam" id="PF00196">
    <property type="entry name" value="GerE"/>
    <property type="match status" value="1"/>
</dbReference>
<dbReference type="InterPro" id="IPR016032">
    <property type="entry name" value="Sig_transdc_resp-reg_C-effctor"/>
</dbReference>
<feature type="domain" description="HTH luxR-type" evidence="5">
    <location>
        <begin position="330"/>
        <end position="395"/>
    </location>
</feature>
<dbReference type="PANTHER" id="PTHR44688:SF16">
    <property type="entry name" value="DNA-BINDING TRANSCRIPTIONAL ACTIVATOR DEVR_DOSR"/>
    <property type="match status" value="1"/>
</dbReference>
<dbReference type="SUPFAM" id="SSF46894">
    <property type="entry name" value="C-terminal effector domain of the bipartite response regulators"/>
    <property type="match status" value="1"/>
</dbReference>
<proteinExistence type="predicted"/>
<sequence>MVCGVIHVSSKGAPVTVHPAPDDTTWQLVAESLAFLQDSRTIEIRRDPAVLLGDTRRRLERFLADADPDDDRQMVACRLLFRIHQDQTRRLHQDTVRTAHAADEVRRIVGDLIETDTDGLIDQVPQRICRNLSFGRAMISSIATAVWIPRHLHIECDDSPESSAFLSYVDGARIPLAQAPLETEIVRTRTSAMSSRPDDDRRTFKTIVEVAHCDGYVAAPIMSRGRVIGILHADRPNDRSRVRDSDLAILSALGECLSSVFERAILEERLRRSSARVDEVFGEITAELSDIAGSPAPDRRPVADPVLADRPQTDRTLTDPGFARPTESSAGPNSGFLTAREREVLTQMATGATNAQIAYALVISEETVKSHLKQISKKLGTTSRAAAVARFAQLSSQACLQPR</sequence>
<dbReference type="Gene3D" id="3.30.450.40">
    <property type="match status" value="1"/>
</dbReference>
<comment type="caution">
    <text evidence="6">The sequence shown here is derived from an EMBL/GenBank/DDBJ whole genome shotgun (WGS) entry which is preliminary data.</text>
</comment>
<keyword evidence="7" id="KW-1185">Reference proteome</keyword>